<dbReference type="AlphaFoldDB" id="E3NUZ8"/>
<sequence length="50" mass="5507">MFKVTKIRQSILTAMWGVTASVSTLAIANEEIETTPAQQAQVEKPKMSKN</sequence>
<accession>E3NUZ8</accession>
<dbReference type="Proteomes" id="UP000008281">
    <property type="component" value="Unassembled WGS sequence"/>
</dbReference>
<dbReference type="HOGENOM" id="CLU_3126380_0_0_1"/>
<proteinExistence type="predicted"/>
<keyword evidence="2" id="KW-1185">Reference proteome</keyword>
<reference evidence="1" key="1">
    <citation type="submission" date="2007-07" db="EMBL/GenBank/DDBJ databases">
        <title>PCAP assembly of the Caenorhabditis remanei genome.</title>
        <authorList>
            <consortium name="The Caenorhabditis remanei Sequencing Consortium"/>
            <person name="Wilson R.K."/>
        </authorList>
    </citation>
    <scope>NUCLEOTIDE SEQUENCE [LARGE SCALE GENOMIC DNA]</scope>
    <source>
        <strain evidence="1">PB4641</strain>
    </source>
</reference>
<gene>
    <name evidence="1" type="ORF">CRE_14448</name>
</gene>
<name>E3NUZ8_CAERE</name>
<evidence type="ECO:0000313" key="2">
    <source>
        <dbReference type="Proteomes" id="UP000008281"/>
    </source>
</evidence>
<dbReference type="InParanoid" id="E3NUZ8"/>
<dbReference type="EMBL" id="DS270736">
    <property type="protein sequence ID" value="EFO96938.1"/>
    <property type="molecule type" value="Genomic_DNA"/>
</dbReference>
<organism evidence="2">
    <name type="scientific">Caenorhabditis remanei</name>
    <name type="common">Caenorhabditis vulgaris</name>
    <dbReference type="NCBI Taxonomy" id="31234"/>
    <lineage>
        <taxon>Eukaryota</taxon>
        <taxon>Metazoa</taxon>
        <taxon>Ecdysozoa</taxon>
        <taxon>Nematoda</taxon>
        <taxon>Chromadorea</taxon>
        <taxon>Rhabditida</taxon>
        <taxon>Rhabditina</taxon>
        <taxon>Rhabditomorpha</taxon>
        <taxon>Rhabditoidea</taxon>
        <taxon>Rhabditidae</taxon>
        <taxon>Peloderinae</taxon>
        <taxon>Caenorhabditis</taxon>
    </lineage>
</organism>
<protein>
    <submittedName>
        <fullName evidence="1">Uncharacterized protein</fullName>
    </submittedName>
</protein>
<dbReference type="OrthoDB" id="449418at2759"/>
<evidence type="ECO:0000313" key="1">
    <source>
        <dbReference type="EMBL" id="EFO96938.1"/>
    </source>
</evidence>